<reference evidence="2 3" key="1">
    <citation type="submission" date="2022-03" db="EMBL/GenBank/DDBJ databases">
        <authorList>
            <person name="Brunel B."/>
        </authorList>
    </citation>
    <scope>NUCLEOTIDE SEQUENCE [LARGE SCALE GENOMIC DNA]</scope>
    <source>
        <strain evidence="2">STM5069sample</strain>
    </source>
</reference>
<keyword evidence="3" id="KW-1185">Reference proteome</keyword>
<protein>
    <submittedName>
        <fullName evidence="2">Uncharacterized protein</fullName>
    </submittedName>
</protein>
<evidence type="ECO:0000313" key="2">
    <source>
        <dbReference type="EMBL" id="CAH2408232.1"/>
    </source>
</evidence>
<dbReference type="Proteomes" id="UP001153050">
    <property type="component" value="Unassembled WGS sequence"/>
</dbReference>
<feature type="compositionally biased region" description="Basic residues" evidence="1">
    <location>
        <begin position="36"/>
        <end position="45"/>
    </location>
</feature>
<gene>
    <name evidence="2" type="ORF">MES5069_660024</name>
</gene>
<organism evidence="2 3">
    <name type="scientific">Mesorhizobium escarrei</name>
    <dbReference type="NCBI Taxonomy" id="666018"/>
    <lineage>
        <taxon>Bacteria</taxon>
        <taxon>Pseudomonadati</taxon>
        <taxon>Pseudomonadota</taxon>
        <taxon>Alphaproteobacteria</taxon>
        <taxon>Hyphomicrobiales</taxon>
        <taxon>Phyllobacteriaceae</taxon>
        <taxon>Mesorhizobium</taxon>
    </lineage>
</organism>
<evidence type="ECO:0000313" key="3">
    <source>
        <dbReference type="Proteomes" id="UP001153050"/>
    </source>
</evidence>
<comment type="caution">
    <text evidence="2">The sequence shown here is derived from an EMBL/GenBank/DDBJ whole genome shotgun (WGS) entry which is preliminary data.</text>
</comment>
<accession>A0ABN8KDC3</accession>
<sequence>MLGSGLAQAGRVGIREIKNKIKGDQSKAPHAGMPKLTKRQLRRLARTVADESGS</sequence>
<feature type="region of interest" description="Disordered" evidence="1">
    <location>
        <begin position="19"/>
        <end position="54"/>
    </location>
</feature>
<dbReference type="EMBL" id="CAKXZT010000164">
    <property type="protein sequence ID" value="CAH2408232.1"/>
    <property type="molecule type" value="Genomic_DNA"/>
</dbReference>
<proteinExistence type="predicted"/>
<evidence type="ECO:0000256" key="1">
    <source>
        <dbReference type="SAM" id="MobiDB-lite"/>
    </source>
</evidence>
<name>A0ABN8KDC3_9HYPH</name>